<evidence type="ECO:0000256" key="8">
    <source>
        <dbReference type="ARBA" id="ARBA00022989"/>
    </source>
</evidence>
<evidence type="ECO:0000256" key="3">
    <source>
        <dbReference type="ARBA" id="ARBA00022475"/>
    </source>
</evidence>
<dbReference type="InterPro" id="IPR013210">
    <property type="entry name" value="LRR_N_plant-typ"/>
</dbReference>
<feature type="domain" description="Disease resistance R13L4/SHOC-2-like LRR" evidence="15">
    <location>
        <begin position="118"/>
        <end position="374"/>
    </location>
</feature>
<evidence type="ECO:0000259" key="14">
    <source>
        <dbReference type="Pfam" id="PF08263"/>
    </source>
</evidence>
<evidence type="ECO:0000256" key="4">
    <source>
        <dbReference type="ARBA" id="ARBA00022614"/>
    </source>
</evidence>
<dbReference type="Gene3D" id="3.80.10.10">
    <property type="entry name" value="Ribonuclease Inhibitor"/>
    <property type="match status" value="4"/>
</dbReference>
<dbReference type="InterPro" id="IPR003591">
    <property type="entry name" value="Leu-rich_rpt_typical-subtyp"/>
</dbReference>
<gene>
    <name evidence="16" type="ORF">RGQ29_015276</name>
</gene>
<dbReference type="FunFam" id="3.80.10.10:FF:000213">
    <property type="entry name" value="Tyrosine-sulfated glycopeptide receptor 1"/>
    <property type="match status" value="1"/>
</dbReference>
<evidence type="ECO:0000256" key="5">
    <source>
        <dbReference type="ARBA" id="ARBA00022692"/>
    </source>
</evidence>
<dbReference type="FunFam" id="3.80.10.10:FF:000041">
    <property type="entry name" value="LRR receptor-like serine/threonine-protein kinase ERECTA"/>
    <property type="match status" value="1"/>
</dbReference>
<dbReference type="Pfam" id="PF08263">
    <property type="entry name" value="LRRNT_2"/>
    <property type="match status" value="1"/>
</dbReference>
<comment type="caution">
    <text evidence="16">The sequence shown here is derived from an EMBL/GenBank/DDBJ whole genome shotgun (WGS) entry which is preliminary data.</text>
</comment>
<dbReference type="Pfam" id="PF00560">
    <property type="entry name" value="LRR_1"/>
    <property type="match status" value="9"/>
</dbReference>
<evidence type="ECO:0000313" key="17">
    <source>
        <dbReference type="Proteomes" id="UP001324115"/>
    </source>
</evidence>
<dbReference type="FunFam" id="3.80.10.10:FF:000299">
    <property type="entry name" value="Piriformospora indica-insensitive protein 2"/>
    <property type="match status" value="1"/>
</dbReference>
<evidence type="ECO:0008006" key="18">
    <source>
        <dbReference type="Google" id="ProtNLM"/>
    </source>
</evidence>
<keyword evidence="11" id="KW-0325">Glycoprotein</keyword>
<dbReference type="GO" id="GO:0005886">
    <property type="term" value="C:plasma membrane"/>
    <property type="evidence" value="ECO:0007669"/>
    <property type="project" value="UniProtKB-SubCell"/>
</dbReference>
<dbReference type="FunFam" id="3.80.10.10:FF:000095">
    <property type="entry name" value="LRR receptor-like serine/threonine-protein kinase GSO1"/>
    <property type="match status" value="1"/>
</dbReference>
<evidence type="ECO:0000256" key="11">
    <source>
        <dbReference type="ARBA" id="ARBA00023180"/>
    </source>
</evidence>
<dbReference type="InterPro" id="IPR046956">
    <property type="entry name" value="RLP23-like"/>
</dbReference>
<dbReference type="Pfam" id="PF13855">
    <property type="entry name" value="LRR_8"/>
    <property type="match status" value="1"/>
</dbReference>
<feature type="domain" description="Leucine-rich repeat-containing N-terminal plant-type" evidence="14">
    <location>
        <begin position="42"/>
        <end position="79"/>
    </location>
</feature>
<name>A0AAN7FWN6_QUERU</name>
<dbReference type="InterPro" id="IPR001611">
    <property type="entry name" value="Leu-rich_rpt"/>
</dbReference>
<dbReference type="AlphaFoldDB" id="A0AAN7FWN6"/>
<keyword evidence="10" id="KW-0675">Receptor</keyword>
<evidence type="ECO:0000256" key="6">
    <source>
        <dbReference type="ARBA" id="ARBA00022729"/>
    </source>
</evidence>
<keyword evidence="9 12" id="KW-0472">Membrane</keyword>
<evidence type="ECO:0000256" key="1">
    <source>
        <dbReference type="ARBA" id="ARBA00004251"/>
    </source>
</evidence>
<proteinExistence type="inferred from homology"/>
<organism evidence="16 17">
    <name type="scientific">Quercus rubra</name>
    <name type="common">Northern red oak</name>
    <name type="synonym">Quercus borealis</name>
    <dbReference type="NCBI Taxonomy" id="3512"/>
    <lineage>
        <taxon>Eukaryota</taxon>
        <taxon>Viridiplantae</taxon>
        <taxon>Streptophyta</taxon>
        <taxon>Embryophyta</taxon>
        <taxon>Tracheophyta</taxon>
        <taxon>Spermatophyta</taxon>
        <taxon>Magnoliopsida</taxon>
        <taxon>eudicotyledons</taxon>
        <taxon>Gunneridae</taxon>
        <taxon>Pentapetalae</taxon>
        <taxon>rosids</taxon>
        <taxon>fabids</taxon>
        <taxon>Fagales</taxon>
        <taxon>Fagaceae</taxon>
        <taxon>Quercus</taxon>
    </lineage>
</organism>
<reference evidence="16 17" key="1">
    <citation type="journal article" date="2023" name="G3 (Bethesda)">
        <title>A haplotype-resolved chromosome-scale genome for Quercus rubra L. provides insights into the genetics of adaptive traits for red oak species.</title>
        <authorList>
            <person name="Kapoor B."/>
            <person name="Jenkins J."/>
            <person name="Schmutz J."/>
            <person name="Zhebentyayeva T."/>
            <person name="Kuelheim C."/>
            <person name="Coggeshall M."/>
            <person name="Heim C."/>
            <person name="Lasky J.R."/>
            <person name="Leites L."/>
            <person name="Islam-Faridi N."/>
            <person name="Romero-Severson J."/>
            <person name="DeLeo V.L."/>
            <person name="Lucas S.M."/>
            <person name="Lazic D."/>
            <person name="Gailing O."/>
            <person name="Carlson J."/>
            <person name="Staton M."/>
        </authorList>
    </citation>
    <scope>NUCLEOTIDE SEQUENCE [LARGE SCALE GENOMIC DNA]</scope>
    <source>
        <strain evidence="16">Pseudo-F2</strain>
    </source>
</reference>
<feature type="transmembrane region" description="Helical" evidence="12">
    <location>
        <begin position="970"/>
        <end position="993"/>
    </location>
</feature>
<dbReference type="InterPro" id="IPR055414">
    <property type="entry name" value="LRR_R13L4/SHOC2-like"/>
</dbReference>
<dbReference type="Pfam" id="PF23598">
    <property type="entry name" value="LRR_14"/>
    <property type="match status" value="1"/>
</dbReference>
<dbReference type="SMART" id="SM00365">
    <property type="entry name" value="LRR_SD22"/>
    <property type="match status" value="7"/>
</dbReference>
<dbReference type="FunFam" id="3.80.10.10:FF:000649">
    <property type="entry name" value="Leucine Rich Repeat family protein"/>
    <property type="match status" value="1"/>
</dbReference>
<comment type="similarity">
    <text evidence="2">Belongs to the RLP family.</text>
</comment>
<protein>
    <recommendedName>
        <fullName evidence="18">Leucine-rich repeat-containing N-terminal plant-type domain-containing protein</fullName>
    </recommendedName>
</protein>
<evidence type="ECO:0000256" key="12">
    <source>
        <dbReference type="SAM" id="Phobius"/>
    </source>
</evidence>
<evidence type="ECO:0000256" key="10">
    <source>
        <dbReference type="ARBA" id="ARBA00023170"/>
    </source>
</evidence>
<dbReference type="Proteomes" id="UP001324115">
    <property type="component" value="Unassembled WGS sequence"/>
</dbReference>
<keyword evidence="7" id="KW-0677">Repeat</keyword>
<dbReference type="PANTHER" id="PTHR48063">
    <property type="entry name" value="LRR RECEPTOR-LIKE KINASE"/>
    <property type="match status" value="1"/>
</dbReference>
<evidence type="ECO:0000256" key="9">
    <source>
        <dbReference type="ARBA" id="ARBA00023136"/>
    </source>
</evidence>
<evidence type="ECO:0000256" key="13">
    <source>
        <dbReference type="SAM" id="SignalP"/>
    </source>
</evidence>
<keyword evidence="8 12" id="KW-1133">Transmembrane helix</keyword>
<dbReference type="SUPFAM" id="SSF52047">
    <property type="entry name" value="RNI-like"/>
    <property type="match status" value="1"/>
</dbReference>
<accession>A0AAN7FWN6</accession>
<dbReference type="SUPFAM" id="SSF52058">
    <property type="entry name" value="L domain-like"/>
    <property type="match status" value="2"/>
</dbReference>
<keyword evidence="4" id="KW-0433">Leucine-rich repeat</keyword>
<keyword evidence="6 13" id="KW-0732">Signal</keyword>
<dbReference type="PANTHER" id="PTHR48063:SF29">
    <property type="entry name" value="LRR RECEPTOR-LIKE KINASE FAMILY PROTEIN"/>
    <property type="match status" value="1"/>
</dbReference>
<dbReference type="EMBL" id="JAXUIC010000003">
    <property type="protein sequence ID" value="KAK4597695.1"/>
    <property type="molecule type" value="Genomic_DNA"/>
</dbReference>
<keyword evidence="3" id="KW-1003">Cell membrane</keyword>
<keyword evidence="5 12" id="KW-0812">Transmembrane</keyword>
<evidence type="ECO:0000256" key="2">
    <source>
        <dbReference type="ARBA" id="ARBA00009592"/>
    </source>
</evidence>
<comment type="subcellular location">
    <subcellularLocation>
        <location evidence="1">Cell membrane</location>
        <topology evidence="1">Single-pass type I membrane protein</topology>
    </subcellularLocation>
</comment>
<feature type="signal peptide" evidence="13">
    <location>
        <begin position="1"/>
        <end position="19"/>
    </location>
</feature>
<evidence type="ECO:0000313" key="16">
    <source>
        <dbReference type="EMBL" id="KAK4597695.1"/>
    </source>
</evidence>
<dbReference type="InterPro" id="IPR032675">
    <property type="entry name" value="LRR_dom_sf"/>
</dbReference>
<sequence>MACMKTTFLLALIFLLLQTEFISLEAIWSNSSAGNSTVGCIDMEREALLKFKEGLYDPSRTLSSWVGEDCCNWLGVGCSNRTGNIIKLDLSRTFFCDPYSDITSTECRKHLPLGGVLSPSLLELKFLNYLDLSYNDFQGIPIPNFIGSLKKLTYLNLFYTNFGGTIPPQIGNLSNLLYLDLSSTFLDGTIPPQIENLSNLLYLNLSNTSFVGTIPPQIGNLSNLLYLDLSQSNLYSASNINFSGLSSLKYLNLNLVDLFEATTDWLQTVNMLPSLLELHLSECELHYLPQSVPSVNFTSLSVLDLSHNDFNSSSIPQWVFNFTSLTNLQLIYCNLTGSIPKIAKGNLCKLRTLDLTGNYLSGEITEFFQALSECSNSSLEELYLGYNQLIGNIPHTLGNLKRLRVLQLYSNAVSGSIPSSIQNLSRLEILYLTSNKMKGTIPESIGQLSELRELDLSGNYWQGIMTETHFLNLTKLNYFSLSSSSSNLLVFNVTHDWIPPFSLQYVEIWECQLNPTFPAWLRTQKELTEIHLLNTAISDTIPNWLWNLSSQLVELGLSHNKLKGNLPKSLNFSSLESVYLDFNNLEGPLPLWPHVRSLSLRSNLLSGPIPIRISQEMSHLITLDLSDNFLNGSIPSSINELRNLRSLLLSNNYLSGNIDYHWESMQSLFFIDLSKNNLSGGIPSSMCSLPSLRWLQLSNNNFSGNLSLCLKFVSSKSLMILDLGENRLSGPIPKWIGERLSSIKILSLRGNMLFGKIPKQLCNLTYIHVLVLAQNNFSGSIPSCFGSLAGYKYFDGIIFNDITEHMDFIVKGRQYEFYYQISNVNLMDFSKNSLSGEIPTELTNLILLNSLNLSWNHLTGMIPENIGALRQLESFDLSNNHLSGHIPSSMSSMTFLSHLNLSYNNLSGQIPSSNQFQTFNDPSIYVGNPELYGPPPLPTSVSTPSDRNAKHKDQEDVYVHIDGEDQFEKLWFYLSIALGFIVGFWAVCGSLLIKKSWRHAYFSFADKMKEKLLVVIAMKMVCLQRKFQAESH</sequence>
<feature type="chain" id="PRO_5042862422" description="Leucine-rich repeat-containing N-terminal plant-type domain-containing protein" evidence="13">
    <location>
        <begin position="20"/>
        <end position="1032"/>
    </location>
</feature>
<keyword evidence="17" id="KW-1185">Reference proteome</keyword>
<evidence type="ECO:0000256" key="7">
    <source>
        <dbReference type="ARBA" id="ARBA00022737"/>
    </source>
</evidence>
<dbReference type="SMART" id="SM00369">
    <property type="entry name" value="LRR_TYP"/>
    <property type="match status" value="12"/>
</dbReference>
<evidence type="ECO:0000259" key="15">
    <source>
        <dbReference type="Pfam" id="PF23598"/>
    </source>
</evidence>